<dbReference type="NCBIfam" id="NF009438">
    <property type="entry name" value="PRK12797.1"/>
    <property type="match status" value="1"/>
</dbReference>
<keyword evidence="10" id="KW-0975">Bacterial flagellum</keyword>
<gene>
    <name evidence="12 13" type="primary">fliP</name>
    <name evidence="13" type="ORF">ENL71_07750</name>
</gene>
<dbReference type="InterPro" id="IPR005837">
    <property type="entry name" value="FliP"/>
</dbReference>
<dbReference type="GO" id="GO:0009306">
    <property type="term" value="P:protein secretion"/>
    <property type="evidence" value="ECO:0007669"/>
    <property type="project" value="UniProtKB-UniRule"/>
</dbReference>
<feature type="transmembrane region" description="Helical" evidence="12">
    <location>
        <begin position="54"/>
        <end position="83"/>
    </location>
</feature>
<dbReference type="PRINTS" id="PR00951">
    <property type="entry name" value="FLGBIOSNFLIP"/>
</dbReference>
<dbReference type="GO" id="GO:0009425">
    <property type="term" value="C:bacterial-type flagellum basal body"/>
    <property type="evidence" value="ECO:0007669"/>
    <property type="project" value="UniProtKB-SubCell"/>
</dbReference>
<comment type="subcellular location">
    <subcellularLocation>
        <location evidence="12">Cell membrane</location>
        <topology evidence="12">Multi-pass membrane protein</topology>
    </subcellularLocation>
    <subcellularLocation>
        <location evidence="12">Bacterial flagellum basal body</location>
    </subcellularLocation>
</comment>
<accession>A0A7C5V322</accession>
<dbReference type="GO" id="GO:0005886">
    <property type="term" value="C:plasma membrane"/>
    <property type="evidence" value="ECO:0007669"/>
    <property type="project" value="UniProtKB-SubCell"/>
</dbReference>
<dbReference type="PANTHER" id="PTHR30587">
    <property type="entry name" value="FLAGELLAR BIOSYNTHETIC PROTEIN FLIP"/>
    <property type="match status" value="1"/>
</dbReference>
<name>A0A7C5V322_9FIRM</name>
<dbReference type="PANTHER" id="PTHR30587:SF0">
    <property type="entry name" value="FLAGELLAR BIOSYNTHETIC PROTEIN FLIP"/>
    <property type="match status" value="1"/>
</dbReference>
<dbReference type="PROSITE" id="PS01061">
    <property type="entry name" value="FLIP_2"/>
    <property type="match status" value="1"/>
</dbReference>
<dbReference type="PRINTS" id="PR01302">
    <property type="entry name" value="TYPE3IMPPROT"/>
</dbReference>
<evidence type="ECO:0000256" key="9">
    <source>
        <dbReference type="ARBA" id="ARBA00023136"/>
    </source>
</evidence>
<dbReference type="InterPro" id="IPR005838">
    <property type="entry name" value="T3SS_IM_P"/>
</dbReference>
<evidence type="ECO:0000256" key="1">
    <source>
        <dbReference type="ARBA" id="ARBA00006257"/>
    </source>
</evidence>
<dbReference type="PROSITE" id="PS01060">
    <property type="entry name" value="FLIP_1"/>
    <property type="match status" value="1"/>
</dbReference>
<feature type="transmembrane region" description="Helical" evidence="12">
    <location>
        <begin position="95"/>
        <end position="114"/>
    </location>
</feature>
<keyword evidence="4 12" id="KW-1003">Cell membrane</keyword>
<feature type="transmembrane region" description="Helical" evidence="12">
    <location>
        <begin position="196"/>
        <end position="220"/>
    </location>
</feature>
<dbReference type="NCBIfam" id="TIGR01103">
    <property type="entry name" value="fliP"/>
    <property type="match status" value="1"/>
</dbReference>
<keyword evidence="8 12" id="KW-1133">Transmembrane helix</keyword>
<reference evidence="13" key="1">
    <citation type="journal article" date="2020" name="mSystems">
        <title>Genome- and Community-Level Interaction Insights into Carbon Utilization and Element Cycling Functions of Hydrothermarchaeota in Hydrothermal Sediment.</title>
        <authorList>
            <person name="Zhou Z."/>
            <person name="Liu Y."/>
            <person name="Xu W."/>
            <person name="Pan J."/>
            <person name="Luo Z.H."/>
            <person name="Li M."/>
        </authorList>
    </citation>
    <scope>NUCLEOTIDE SEQUENCE [LARGE SCALE GENOMIC DNA]</scope>
    <source>
        <strain evidence="13">SpSt-102</strain>
    </source>
</reference>
<keyword evidence="3 12" id="KW-0813">Transport</keyword>
<keyword evidence="7 12" id="KW-0653">Protein transport</keyword>
<evidence type="ECO:0000256" key="10">
    <source>
        <dbReference type="ARBA" id="ARBA00023143"/>
    </source>
</evidence>
<evidence type="ECO:0000256" key="12">
    <source>
        <dbReference type="RuleBase" id="RU362069"/>
    </source>
</evidence>
<keyword evidence="5 12" id="KW-0812">Transmembrane</keyword>
<evidence type="ECO:0000256" key="6">
    <source>
        <dbReference type="ARBA" id="ARBA00022795"/>
    </source>
</evidence>
<keyword evidence="13" id="KW-0966">Cell projection</keyword>
<dbReference type="Pfam" id="PF00813">
    <property type="entry name" value="FliP"/>
    <property type="match status" value="1"/>
</dbReference>
<evidence type="ECO:0000313" key="13">
    <source>
        <dbReference type="EMBL" id="HHS02367.1"/>
    </source>
</evidence>
<sequence>MMKRSRSLYIISTLLSILITVCFKKELAFATANININLGNPQNPDDISSALQLIIFLTILTLAPSILIMMTSFTRILIVLGFVRNALGTQQMPPNQILIGLALFLTFFVMAPVTDKIYTQAYQPYIKGQITSQEALKRAEQPLKEFMLKNTRKKDLDLFIKLGNVNPNTNVKDLSMRVVVPAFIISELKSAFEMGFLIYVPFLIIDMVVASILMSMGMLMIPPVMISLPFKILLFILVDGWNLVVESLVRSFK</sequence>
<comment type="caution">
    <text evidence="13">The sequence shown here is derived from an EMBL/GenBank/DDBJ whole genome shotgun (WGS) entry which is preliminary data.</text>
</comment>
<evidence type="ECO:0000256" key="11">
    <source>
        <dbReference type="ARBA" id="ARBA00023225"/>
    </source>
</evidence>
<evidence type="ECO:0000256" key="5">
    <source>
        <dbReference type="ARBA" id="ARBA00022692"/>
    </source>
</evidence>
<organism evidence="13">
    <name type="scientific">Caldicellulosiruptor owensensis</name>
    <dbReference type="NCBI Taxonomy" id="55205"/>
    <lineage>
        <taxon>Bacteria</taxon>
        <taxon>Bacillati</taxon>
        <taxon>Bacillota</taxon>
        <taxon>Bacillota incertae sedis</taxon>
        <taxon>Caldicellulosiruptorales</taxon>
        <taxon>Caldicellulosiruptoraceae</taxon>
        <taxon>Caldicellulosiruptor</taxon>
    </lineage>
</organism>
<keyword evidence="9 12" id="KW-0472">Membrane</keyword>
<dbReference type="GO" id="GO:0044781">
    <property type="term" value="P:bacterial-type flagellum organization"/>
    <property type="evidence" value="ECO:0007669"/>
    <property type="project" value="UniProtKB-UniRule"/>
</dbReference>
<keyword evidence="6 12" id="KW-1005">Bacterial flagellum biogenesis</keyword>
<keyword evidence="13" id="KW-0282">Flagellum</keyword>
<comment type="function">
    <text evidence="12">Plays a role in the flagellum-specific transport system.</text>
</comment>
<evidence type="ECO:0000256" key="2">
    <source>
        <dbReference type="ARBA" id="ARBA00021714"/>
    </source>
</evidence>
<feature type="transmembrane region" description="Helical" evidence="12">
    <location>
        <begin position="232"/>
        <end position="252"/>
    </location>
</feature>
<evidence type="ECO:0000256" key="7">
    <source>
        <dbReference type="ARBA" id="ARBA00022927"/>
    </source>
</evidence>
<evidence type="ECO:0000256" key="3">
    <source>
        <dbReference type="ARBA" id="ARBA00022448"/>
    </source>
</evidence>
<evidence type="ECO:0000256" key="4">
    <source>
        <dbReference type="ARBA" id="ARBA00022475"/>
    </source>
</evidence>
<dbReference type="AlphaFoldDB" id="A0A7C5V322"/>
<keyword evidence="11 12" id="KW-1006">Bacterial flagellum protein export</keyword>
<protein>
    <recommendedName>
        <fullName evidence="2 12">Flagellar biosynthetic protein FliP</fullName>
    </recommendedName>
</protein>
<keyword evidence="13" id="KW-0969">Cilium</keyword>
<proteinExistence type="inferred from homology"/>
<comment type="similarity">
    <text evidence="1 12">Belongs to the FliP/MopC/SpaP family.</text>
</comment>
<dbReference type="EMBL" id="DRUZ01000096">
    <property type="protein sequence ID" value="HHS02367.1"/>
    <property type="molecule type" value="Genomic_DNA"/>
</dbReference>
<evidence type="ECO:0000256" key="8">
    <source>
        <dbReference type="ARBA" id="ARBA00022989"/>
    </source>
</evidence>